<name>A0A2U3NGD8_9MYCO</name>
<evidence type="ECO:0000259" key="3">
    <source>
        <dbReference type="PROSITE" id="PS50977"/>
    </source>
</evidence>
<reference evidence="4 5" key="1">
    <citation type="submission" date="2017-01" db="EMBL/GenBank/DDBJ databases">
        <authorList>
            <consortium name="Urmite Genomes"/>
        </authorList>
    </citation>
    <scope>NUCLEOTIDE SEQUENCE [LARGE SCALE GENOMIC DNA]</scope>
    <source>
        <strain evidence="4 5">AB308</strain>
    </source>
</reference>
<dbReference type="Pfam" id="PF17929">
    <property type="entry name" value="TetR_C_34"/>
    <property type="match status" value="1"/>
</dbReference>
<accession>A0A2U3NGD8</accession>
<dbReference type="GO" id="GO:0003677">
    <property type="term" value="F:DNA binding"/>
    <property type="evidence" value="ECO:0007669"/>
    <property type="project" value="UniProtKB-UniRule"/>
</dbReference>
<dbReference type="InterPro" id="IPR001647">
    <property type="entry name" value="HTH_TetR"/>
</dbReference>
<keyword evidence="1 2" id="KW-0238">DNA-binding</keyword>
<gene>
    <name evidence="4" type="ORF">MTAB308_4097</name>
</gene>
<feature type="non-terminal residue" evidence="4">
    <location>
        <position position="1"/>
    </location>
</feature>
<dbReference type="Pfam" id="PF00440">
    <property type="entry name" value="TetR_N"/>
    <property type="match status" value="1"/>
</dbReference>
<protein>
    <submittedName>
        <fullName evidence="4">TetR family transcriptional regulator</fullName>
    </submittedName>
</protein>
<organism evidence="4 5">
    <name type="scientific">Mycobacterium terramassiliense</name>
    <dbReference type="NCBI Taxonomy" id="1841859"/>
    <lineage>
        <taxon>Bacteria</taxon>
        <taxon>Bacillati</taxon>
        <taxon>Actinomycetota</taxon>
        <taxon>Actinomycetes</taxon>
        <taxon>Mycobacteriales</taxon>
        <taxon>Mycobacteriaceae</taxon>
        <taxon>Mycobacterium</taxon>
    </lineage>
</organism>
<evidence type="ECO:0000313" key="4">
    <source>
        <dbReference type="EMBL" id="SPM30588.1"/>
    </source>
</evidence>
<feature type="domain" description="HTH tetR-type" evidence="3">
    <location>
        <begin position="1"/>
        <end position="54"/>
    </location>
</feature>
<dbReference type="Proteomes" id="UP000241595">
    <property type="component" value="Unassembled WGS sequence"/>
</dbReference>
<sequence length="201" mass="21997">LHAARSLGTDNGISKVTLTDIADAVGMHKSAMLRYYETREEIFLRLTADAWQEWSAALCHELHMLRQPQTGEVAATIARTLASRGFFCDLLAQTPLHLERNVSLGTLREYKLIALAEVDRLATAIRSVSPSLNEQDAADIIATATSLAGTFWHVATPGPEVAGLYRSDPRLAHAVVEIEPRVTRILIALLDGMTNAAARRN</sequence>
<evidence type="ECO:0000256" key="1">
    <source>
        <dbReference type="ARBA" id="ARBA00023125"/>
    </source>
</evidence>
<dbReference type="InterPro" id="IPR041483">
    <property type="entry name" value="TetR_C_34"/>
</dbReference>
<evidence type="ECO:0000256" key="2">
    <source>
        <dbReference type="PROSITE-ProRule" id="PRU00335"/>
    </source>
</evidence>
<keyword evidence="5" id="KW-1185">Reference proteome</keyword>
<dbReference type="AlphaFoldDB" id="A0A2U3NGD8"/>
<dbReference type="STRING" id="1841859.GCA_900157385_04098"/>
<dbReference type="SUPFAM" id="SSF46689">
    <property type="entry name" value="Homeodomain-like"/>
    <property type="match status" value="1"/>
</dbReference>
<dbReference type="Gene3D" id="1.10.357.10">
    <property type="entry name" value="Tetracycline Repressor, domain 2"/>
    <property type="match status" value="1"/>
</dbReference>
<feature type="DNA-binding region" description="H-T-H motif" evidence="2">
    <location>
        <begin position="17"/>
        <end position="36"/>
    </location>
</feature>
<dbReference type="InterPro" id="IPR009057">
    <property type="entry name" value="Homeodomain-like_sf"/>
</dbReference>
<evidence type="ECO:0000313" key="5">
    <source>
        <dbReference type="Proteomes" id="UP000241595"/>
    </source>
</evidence>
<dbReference type="EMBL" id="FTRV01000015">
    <property type="protein sequence ID" value="SPM30588.1"/>
    <property type="molecule type" value="Genomic_DNA"/>
</dbReference>
<dbReference type="PROSITE" id="PS50977">
    <property type="entry name" value="HTH_TETR_2"/>
    <property type="match status" value="1"/>
</dbReference>
<proteinExistence type="predicted"/>